<dbReference type="GO" id="GO:0016972">
    <property type="term" value="F:thiol oxidase activity"/>
    <property type="evidence" value="ECO:0007669"/>
    <property type="project" value="InterPro"/>
</dbReference>
<evidence type="ECO:0000256" key="12">
    <source>
        <dbReference type="ARBA" id="ARBA00023157"/>
    </source>
</evidence>
<reference evidence="16" key="1">
    <citation type="submission" date="2022-08" db="EMBL/GenBank/DDBJ databases">
        <title>Genome sequencing of akame (Lates japonicus).</title>
        <authorList>
            <person name="Hashiguchi Y."/>
            <person name="Takahashi H."/>
        </authorList>
    </citation>
    <scope>NUCLEOTIDE SEQUENCE</scope>
    <source>
        <strain evidence="16">Kochi</strain>
    </source>
</reference>
<evidence type="ECO:0000256" key="5">
    <source>
        <dbReference type="ARBA" id="ARBA00022630"/>
    </source>
</evidence>
<keyword evidence="5" id="KW-0285">Flavoprotein</keyword>
<keyword evidence="12" id="KW-1015">Disulfide bond</keyword>
<keyword evidence="11" id="KW-0472">Membrane</keyword>
<sequence length="312" mass="36049">MWRVTLQAFGVLLLAWFFGNFVLGWFQHNNVKPQTQHSEHPSGASDPDQSCLCHLTGVLDDCFCDVESIDVFNNFKIYPRIKKLTERDYFRYYRVNLRRPTPRPLNTMSDAAECEQAKELGAINSTLSEGVRDWRQLRTISVSWMISVSDAESWICCQIGGDSLDIRSFSLEAQMYRPLNPLAPSREGWGRFQSGARHPGVSQRFDPPRRMGEGYNAAPEEPQHFLYLIDARLLLWRLRLTQLANLGTLETLEDGYQRPAMQLSMRSSCPPVYTQLHNFRLLLKENRLSVRQADTQSQSTSDWQEMLEKTHI</sequence>
<accession>A0AAD3NLJ8</accession>
<dbReference type="PANTHER" id="PTHR12613">
    <property type="entry name" value="ERO1-RELATED"/>
    <property type="match status" value="1"/>
</dbReference>
<evidence type="ECO:0000256" key="13">
    <source>
        <dbReference type="ARBA" id="ARBA00023180"/>
    </source>
</evidence>
<dbReference type="GO" id="GO:0005789">
    <property type="term" value="C:endoplasmic reticulum membrane"/>
    <property type="evidence" value="ECO:0007669"/>
    <property type="project" value="UniProtKB-SubCell"/>
</dbReference>
<evidence type="ECO:0000256" key="1">
    <source>
        <dbReference type="ARBA" id="ARBA00001974"/>
    </source>
</evidence>
<dbReference type="Proteomes" id="UP001279410">
    <property type="component" value="Unassembled WGS sequence"/>
</dbReference>
<evidence type="ECO:0000256" key="9">
    <source>
        <dbReference type="ARBA" id="ARBA00022982"/>
    </source>
</evidence>
<evidence type="ECO:0000256" key="8">
    <source>
        <dbReference type="ARBA" id="ARBA00022827"/>
    </source>
</evidence>
<keyword evidence="8" id="KW-0274">FAD</keyword>
<dbReference type="GO" id="GO:0034975">
    <property type="term" value="P:protein folding in endoplasmic reticulum"/>
    <property type="evidence" value="ECO:0007669"/>
    <property type="project" value="InterPro"/>
</dbReference>
<evidence type="ECO:0000256" key="15">
    <source>
        <dbReference type="SAM" id="MobiDB-lite"/>
    </source>
</evidence>
<dbReference type="EMBL" id="BRZM01002811">
    <property type="protein sequence ID" value="GLD75253.1"/>
    <property type="molecule type" value="Genomic_DNA"/>
</dbReference>
<dbReference type="SUPFAM" id="SSF110019">
    <property type="entry name" value="ERO1-like"/>
    <property type="match status" value="1"/>
</dbReference>
<dbReference type="InterPro" id="IPR037192">
    <property type="entry name" value="ERO1-like_sf"/>
</dbReference>
<keyword evidence="10" id="KW-0560">Oxidoreductase</keyword>
<keyword evidence="13" id="KW-0325">Glycoprotein</keyword>
<dbReference type="InterPro" id="IPR007266">
    <property type="entry name" value="Ero1"/>
</dbReference>
<evidence type="ECO:0000256" key="6">
    <source>
        <dbReference type="ARBA" id="ARBA00022729"/>
    </source>
</evidence>
<dbReference type="PANTHER" id="PTHR12613:SF2">
    <property type="entry name" value="ERO1-LIKE PROTEIN BETA"/>
    <property type="match status" value="1"/>
</dbReference>
<evidence type="ECO:0000256" key="11">
    <source>
        <dbReference type="ARBA" id="ARBA00023136"/>
    </source>
</evidence>
<comment type="caution">
    <text evidence="16">The sequence shown here is derived from an EMBL/GenBank/DDBJ whole genome shotgun (WGS) entry which is preliminary data.</text>
</comment>
<gene>
    <name evidence="16" type="ORF">AKAME5_002658600</name>
</gene>
<comment type="similarity">
    <text evidence="3">Belongs to the EROs family.</text>
</comment>
<evidence type="ECO:0000256" key="2">
    <source>
        <dbReference type="ARBA" id="ARBA00004367"/>
    </source>
</evidence>
<keyword evidence="17" id="KW-1185">Reference proteome</keyword>
<comment type="subcellular location">
    <subcellularLocation>
        <location evidence="2">Endoplasmic reticulum membrane</location>
        <topology evidence="2">Peripheral membrane protein</topology>
        <orientation evidence="2">Lumenal side</orientation>
    </subcellularLocation>
</comment>
<evidence type="ECO:0000256" key="3">
    <source>
        <dbReference type="ARBA" id="ARBA00008277"/>
    </source>
</evidence>
<evidence type="ECO:0000313" key="16">
    <source>
        <dbReference type="EMBL" id="GLD75253.1"/>
    </source>
</evidence>
<evidence type="ECO:0000256" key="7">
    <source>
        <dbReference type="ARBA" id="ARBA00022824"/>
    </source>
</evidence>
<comment type="cofactor">
    <cofactor evidence="1">
        <name>FAD</name>
        <dbReference type="ChEBI" id="CHEBI:57692"/>
    </cofactor>
</comment>
<evidence type="ECO:0000256" key="4">
    <source>
        <dbReference type="ARBA" id="ARBA00022448"/>
    </source>
</evidence>
<feature type="compositionally biased region" description="Polar residues" evidence="15">
    <location>
        <begin position="292"/>
        <end position="303"/>
    </location>
</feature>
<keyword evidence="14" id="KW-0676">Redox-active center</keyword>
<keyword evidence="4" id="KW-0813">Transport</keyword>
<proteinExistence type="inferred from homology"/>
<evidence type="ECO:0000313" key="17">
    <source>
        <dbReference type="Proteomes" id="UP001279410"/>
    </source>
</evidence>
<dbReference type="GO" id="GO:0071949">
    <property type="term" value="F:FAD binding"/>
    <property type="evidence" value="ECO:0007669"/>
    <property type="project" value="InterPro"/>
</dbReference>
<keyword evidence="7" id="KW-0256">Endoplasmic reticulum</keyword>
<name>A0AAD3NLJ8_LATJO</name>
<dbReference type="GO" id="GO:0015035">
    <property type="term" value="F:protein-disulfide reductase activity"/>
    <property type="evidence" value="ECO:0007669"/>
    <property type="project" value="InterPro"/>
</dbReference>
<organism evidence="16 17">
    <name type="scientific">Lates japonicus</name>
    <name type="common">Japanese lates</name>
    <dbReference type="NCBI Taxonomy" id="270547"/>
    <lineage>
        <taxon>Eukaryota</taxon>
        <taxon>Metazoa</taxon>
        <taxon>Chordata</taxon>
        <taxon>Craniata</taxon>
        <taxon>Vertebrata</taxon>
        <taxon>Euteleostomi</taxon>
        <taxon>Actinopterygii</taxon>
        <taxon>Neopterygii</taxon>
        <taxon>Teleostei</taxon>
        <taxon>Neoteleostei</taxon>
        <taxon>Acanthomorphata</taxon>
        <taxon>Carangaria</taxon>
        <taxon>Carangaria incertae sedis</taxon>
        <taxon>Centropomidae</taxon>
        <taxon>Lates</taxon>
    </lineage>
</organism>
<evidence type="ECO:0000256" key="14">
    <source>
        <dbReference type="ARBA" id="ARBA00023284"/>
    </source>
</evidence>
<keyword evidence="6" id="KW-0732">Signal</keyword>
<feature type="region of interest" description="Disordered" evidence="15">
    <location>
        <begin position="291"/>
        <end position="312"/>
    </location>
</feature>
<keyword evidence="9" id="KW-0249">Electron transport</keyword>
<evidence type="ECO:0000256" key="10">
    <source>
        <dbReference type="ARBA" id="ARBA00023002"/>
    </source>
</evidence>
<protein>
    <submittedName>
        <fullName evidence="16">ERO1-like protein beta isoform X1</fullName>
    </submittedName>
</protein>
<dbReference type="AlphaFoldDB" id="A0AAD3NLJ8"/>